<feature type="domain" description="Primosomal protein N' 3' DNA-binding" evidence="4">
    <location>
        <begin position="2"/>
        <end position="83"/>
    </location>
</feature>
<keyword evidence="5" id="KW-0378">Hydrolase</keyword>
<accession>K1TRV0</accession>
<evidence type="ECO:0000313" key="5">
    <source>
        <dbReference type="EMBL" id="EKC75822.1"/>
    </source>
</evidence>
<dbReference type="Pfam" id="PF17764">
    <property type="entry name" value="PriA_3primeBD"/>
    <property type="match status" value="1"/>
</dbReference>
<comment type="caution">
    <text evidence="5">The sequence shown here is derived from an EMBL/GenBank/DDBJ whole genome shotgun (WGS) entry which is preliminary data.</text>
</comment>
<dbReference type="InterPro" id="IPR041222">
    <property type="entry name" value="PriA_3primeBD"/>
</dbReference>
<name>K1TRV0_9ZZZZ</name>
<dbReference type="GO" id="GO:0006310">
    <property type="term" value="P:DNA recombination"/>
    <property type="evidence" value="ECO:0007669"/>
    <property type="project" value="TreeGrafter"/>
</dbReference>
<dbReference type="GO" id="GO:0006302">
    <property type="term" value="P:double-strand break repair"/>
    <property type="evidence" value="ECO:0007669"/>
    <property type="project" value="TreeGrafter"/>
</dbReference>
<keyword evidence="1" id="KW-0547">Nucleotide-binding</keyword>
<keyword evidence="3" id="KW-0238">DNA-binding</keyword>
<dbReference type="PANTHER" id="PTHR30580">
    <property type="entry name" value="PRIMOSOMAL PROTEIN N"/>
    <property type="match status" value="1"/>
</dbReference>
<dbReference type="GO" id="GO:0003677">
    <property type="term" value="F:DNA binding"/>
    <property type="evidence" value="ECO:0007669"/>
    <property type="project" value="UniProtKB-KW"/>
</dbReference>
<keyword evidence="5" id="KW-0347">Helicase</keyword>
<dbReference type="AlphaFoldDB" id="K1TRV0"/>
<evidence type="ECO:0000259" key="4">
    <source>
        <dbReference type="Pfam" id="PF17764"/>
    </source>
</evidence>
<dbReference type="InterPro" id="IPR042115">
    <property type="entry name" value="PriA_3primeBD_sf"/>
</dbReference>
<organism evidence="5">
    <name type="scientific">human gut metagenome</name>
    <dbReference type="NCBI Taxonomy" id="408170"/>
    <lineage>
        <taxon>unclassified sequences</taxon>
        <taxon>metagenomes</taxon>
        <taxon>organismal metagenomes</taxon>
    </lineage>
</organism>
<evidence type="ECO:0000256" key="3">
    <source>
        <dbReference type="ARBA" id="ARBA00023125"/>
    </source>
</evidence>
<evidence type="ECO:0000256" key="1">
    <source>
        <dbReference type="ARBA" id="ARBA00022741"/>
    </source>
</evidence>
<sequence length="175" mass="19546">PEKLSKDVRPGVRVLVPFGRGSKKRQGVVFALREKSKDAVKLKNIAAVLDPSPLLNNEMLRLAVFMKDEYFCTLYEAVKAMLPTGLGLNLVTSYIVNPDVTDDMLTSLSPDEKSVFSFLSDKSVYVRGDRLLKELGFKQDFPIAEKMADKGFLIRNIDSVRRIGDVHRENGKALG</sequence>
<dbReference type="GO" id="GO:0043138">
    <property type="term" value="F:3'-5' DNA helicase activity"/>
    <property type="evidence" value="ECO:0007669"/>
    <property type="project" value="TreeGrafter"/>
</dbReference>
<protein>
    <submittedName>
        <fullName evidence="5">Primosomal protein N' (Replication factor Y)-superfamily II helicase-like protein</fullName>
    </submittedName>
</protein>
<dbReference type="GO" id="GO:0006270">
    <property type="term" value="P:DNA replication initiation"/>
    <property type="evidence" value="ECO:0007669"/>
    <property type="project" value="TreeGrafter"/>
</dbReference>
<keyword evidence="2" id="KW-0067">ATP-binding</keyword>
<dbReference type="EMBL" id="AJWY01003276">
    <property type="protein sequence ID" value="EKC75822.1"/>
    <property type="molecule type" value="Genomic_DNA"/>
</dbReference>
<dbReference type="PANTHER" id="PTHR30580:SF0">
    <property type="entry name" value="PRIMOSOMAL PROTEIN N"/>
    <property type="match status" value="1"/>
</dbReference>
<gene>
    <name evidence="5" type="ORF">LEA_05006</name>
</gene>
<dbReference type="Gene3D" id="3.40.1440.60">
    <property type="entry name" value="PriA, 3(prime) DNA-binding domain"/>
    <property type="match status" value="1"/>
</dbReference>
<feature type="non-terminal residue" evidence="5">
    <location>
        <position position="175"/>
    </location>
</feature>
<dbReference type="GO" id="GO:0005524">
    <property type="term" value="F:ATP binding"/>
    <property type="evidence" value="ECO:0007669"/>
    <property type="project" value="UniProtKB-KW"/>
</dbReference>
<proteinExistence type="predicted"/>
<feature type="non-terminal residue" evidence="5">
    <location>
        <position position="1"/>
    </location>
</feature>
<evidence type="ECO:0000256" key="2">
    <source>
        <dbReference type="ARBA" id="ARBA00022840"/>
    </source>
</evidence>
<reference evidence="5" key="1">
    <citation type="journal article" date="2013" name="Environ. Microbiol.">
        <title>Microbiota from the distal guts of lean and obese adolescents exhibit partial functional redundancy besides clear differences in community structure.</title>
        <authorList>
            <person name="Ferrer M."/>
            <person name="Ruiz A."/>
            <person name="Lanza F."/>
            <person name="Haange S.B."/>
            <person name="Oberbach A."/>
            <person name="Till H."/>
            <person name="Bargiela R."/>
            <person name="Campoy C."/>
            <person name="Segura M.T."/>
            <person name="Richter M."/>
            <person name="von Bergen M."/>
            <person name="Seifert J."/>
            <person name="Suarez A."/>
        </authorList>
    </citation>
    <scope>NUCLEOTIDE SEQUENCE</scope>
</reference>